<evidence type="ECO:0000256" key="2">
    <source>
        <dbReference type="ARBA" id="ARBA00022448"/>
    </source>
</evidence>
<keyword evidence="8 9" id="KW-0472">Membrane</keyword>
<keyword evidence="4 9" id="KW-0812">Transmembrane</keyword>
<sequence length="71" mass="7899">MSEVASQRLGPIGRMMLFARQVVGELRKVVWPTRQQLGTYTLVVIVFVTVLAVLVSAFDFGFARLVLLVFG</sequence>
<keyword evidence="7" id="KW-0811">Translocation</keyword>
<protein>
    <submittedName>
        <fullName evidence="10">Unannotated protein</fullName>
    </submittedName>
</protein>
<name>A0A6J5ZTT1_9ZZZZ</name>
<dbReference type="GO" id="GO:0005886">
    <property type="term" value="C:plasma membrane"/>
    <property type="evidence" value="ECO:0007669"/>
    <property type="project" value="TreeGrafter"/>
</dbReference>
<dbReference type="GO" id="GO:0006886">
    <property type="term" value="P:intracellular protein transport"/>
    <property type="evidence" value="ECO:0007669"/>
    <property type="project" value="InterPro"/>
</dbReference>
<dbReference type="AlphaFoldDB" id="A0A6J5ZTT1"/>
<gene>
    <name evidence="10" type="ORF">UFOPK3770_01345</name>
</gene>
<evidence type="ECO:0000256" key="7">
    <source>
        <dbReference type="ARBA" id="ARBA00023010"/>
    </source>
</evidence>
<evidence type="ECO:0000256" key="8">
    <source>
        <dbReference type="ARBA" id="ARBA00023136"/>
    </source>
</evidence>
<evidence type="ECO:0000256" key="6">
    <source>
        <dbReference type="ARBA" id="ARBA00022989"/>
    </source>
</evidence>
<dbReference type="HAMAP" id="MF_00422">
    <property type="entry name" value="SecE"/>
    <property type="match status" value="1"/>
</dbReference>
<evidence type="ECO:0000313" key="10">
    <source>
        <dbReference type="EMBL" id="CAB4344868.1"/>
    </source>
</evidence>
<dbReference type="GO" id="GO:0008320">
    <property type="term" value="F:protein transmembrane transporter activity"/>
    <property type="evidence" value="ECO:0007669"/>
    <property type="project" value="InterPro"/>
</dbReference>
<feature type="transmembrane region" description="Helical" evidence="9">
    <location>
        <begin position="37"/>
        <end position="58"/>
    </location>
</feature>
<keyword evidence="5" id="KW-0653">Protein transport</keyword>
<dbReference type="GO" id="GO:0043952">
    <property type="term" value="P:protein transport by the Sec complex"/>
    <property type="evidence" value="ECO:0007669"/>
    <property type="project" value="TreeGrafter"/>
</dbReference>
<dbReference type="InterPro" id="IPR038379">
    <property type="entry name" value="SecE_sf"/>
</dbReference>
<keyword evidence="6 9" id="KW-1133">Transmembrane helix</keyword>
<dbReference type="PROSITE" id="PS01067">
    <property type="entry name" value="SECE_SEC61G"/>
    <property type="match status" value="1"/>
</dbReference>
<keyword evidence="3" id="KW-1003">Cell membrane</keyword>
<dbReference type="InterPro" id="IPR001901">
    <property type="entry name" value="Translocase_SecE/Sec61-g"/>
</dbReference>
<accession>A0A6J5ZTT1</accession>
<dbReference type="Pfam" id="PF00584">
    <property type="entry name" value="SecE"/>
    <property type="match status" value="1"/>
</dbReference>
<organism evidence="10">
    <name type="scientific">freshwater metagenome</name>
    <dbReference type="NCBI Taxonomy" id="449393"/>
    <lineage>
        <taxon>unclassified sequences</taxon>
        <taxon>metagenomes</taxon>
        <taxon>ecological metagenomes</taxon>
    </lineage>
</organism>
<dbReference type="EMBL" id="CAESAJ010000210">
    <property type="protein sequence ID" value="CAB4344868.1"/>
    <property type="molecule type" value="Genomic_DNA"/>
</dbReference>
<evidence type="ECO:0000256" key="1">
    <source>
        <dbReference type="ARBA" id="ARBA00004370"/>
    </source>
</evidence>
<keyword evidence="2" id="KW-0813">Transport</keyword>
<reference evidence="10" key="1">
    <citation type="submission" date="2020-05" db="EMBL/GenBank/DDBJ databases">
        <authorList>
            <person name="Chiriac C."/>
            <person name="Salcher M."/>
            <person name="Ghai R."/>
            <person name="Kavagutti S V."/>
        </authorList>
    </citation>
    <scope>NUCLEOTIDE SEQUENCE</scope>
</reference>
<dbReference type="PANTHER" id="PTHR33910">
    <property type="entry name" value="PROTEIN TRANSLOCASE SUBUNIT SECE"/>
    <property type="match status" value="1"/>
</dbReference>
<dbReference type="NCBIfam" id="TIGR00964">
    <property type="entry name" value="secE_bact"/>
    <property type="match status" value="1"/>
</dbReference>
<dbReference type="GO" id="GO:0006605">
    <property type="term" value="P:protein targeting"/>
    <property type="evidence" value="ECO:0007669"/>
    <property type="project" value="InterPro"/>
</dbReference>
<dbReference type="GO" id="GO:0009306">
    <property type="term" value="P:protein secretion"/>
    <property type="evidence" value="ECO:0007669"/>
    <property type="project" value="InterPro"/>
</dbReference>
<dbReference type="PANTHER" id="PTHR33910:SF1">
    <property type="entry name" value="PROTEIN TRANSLOCASE SUBUNIT SECE"/>
    <property type="match status" value="1"/>
</dbReference>
<comment type="subcellular location">
    <subcellularLocation>
        <location evidence="1">Membrane</location>
    </subcellularLocation>
</comment>
<proteinExistence type="inferred from homology"/>
<evidence type="ECO:0000256" key="5">
    <source>
        <dbReference type="ARBA" id="ARBA00022927"/>
    </source>
</evidence>
<evidence type="ECO:0000256" key="3">
    <source>
        <dbReference type="ARBA" id="ARBA00022475"/>
    </source>
</evidence>
<dbReference type="InterPro" id="IPR005807">
    <property type="entry name" value="SecE_bac"/>
</dbReference>
<dbReference type="Gene3D" id="1.20.5.1030">
    <property type="entry name" value="Preprotein translocase secy subunit"/>
    <property type="match status" value="1"/>
</dbReference>
<evidence type="ECO:0000256" key="4">
    <source>
        <dbReference type="ARBA" id="ARBA00022692"/>
    </source>
</evidence>
<evidence type="ECO:0000256" key="9">
    <source>
        <dbReference type="SAM" id="Phobius"/>
    </source>
</evidence>